<evidence type="ECO:0000313" key="2">
    <source>
        <dbReference type="Proteomes" id="UP000251211"/>
    </source>
</evidence>
<dbReference type="Proteomes" id="UP000251211">
    <property type="component" value="Unassembled WGS sequence"/>
</dbReference>
<reference evidence="1 2" key="1">
    <citation type="submission" date="2018-06" db="EMBL/GenBank/DDBJ databases">
        <authorList>
            <consortium name="Pathogen Informatics"/>
            <person name="Doyle S."/>
        </authorList>
    </citation>
    <scope>NUCLEOTIDE SEQUENCE [LARGE SCALE GENOMIC DNA]</scope>
    <source>
        <strain evidence="1 2">NCTC13229</strain>
    </source>
</reference>
<dbReference type="RefSeq" id="WP_037240891.1">
    <property type="nucleotide sequence ID" value="NZ_QTTP01000001.1"/>
</dbReference>
<comment type="caution">
    <text evidence="1">The sequence shown here is derived from an EMBL/GenBank/DDBJ whole genome shotgun (WGS) entry which is preliminary data.</text>
</comment>
<dbReference type="EMBL" id="UAUI01000024">
    <property type="protein sequence ID" value="SPZ41755.1"/>
    <property type="molecule type" value="Genomic_DNA"/>
</dbReference>
<accession>A0AB38FK71</accession>
<dbReference type="AlphaFoldDB" id="A0AB38FK71"/>
<proteinExistence type="predicted"/>
<organism evidence="1 2">
    <name type="scientific">Rhodococcus wratislaviensis</name>
    <name type="common">Tsukamurella wratislaviensis</name>
    <dbReference type="NCBI Taxonomy" id="44752"/>
    <lineage>
        <taxon>Bacteria</taxon>
        <taxon>Bacillati</taxon>
        <taxon>Actinomycetota</taxon>
        <taxon>Actinomycetes</taxon>
        <taxon>Mycobacteriales</taxon>
        <taxon>Nocardiaceae</taxon>
        <taxon>Rhodococcus</taxon>
    </lineage>
</organism>
<evidence type="ECO:0000313" key="1">
    <source>
        <dbReference type="EMBL" id="SPZ41755.1"/>
    </source>
</evidence>
<sequence>MGADGIAHCDHAGTVTIVDSAPVSASALTDGVLATAAPTHPVTSSSLMLRTLSKGVYATVGVPADIESVSPGDGGFLLFMRTGAQGRIVAQNQRGPWCARVRLDGALELGTAWPRPFWNSGDTTLVDVGAPLAVGRSEMRGQLLDEELCPIVSVPFTSAFPPWTTESGTWLVMRSRALAYQLQDPAFAAGYDGTDEQFTYFRPDRAITRPETWVIAPGFPISLATLPSFDQVWVSTTSGTFATAHGALTHSGALALHDVDAELPAIPELPVSPLLKLGDPDEWTERQRVRLLAENTPQGLLDIEIDGWFPTTTLIVTFRVAGLSGRVCARRMSVFDRDGRPRLWQGAPSLMESILLDIDESGGVRRLQKKEPGPFGWVWV</sequence>
<gene>
    <name evidence="1" type="ORF">NCTC13229_05266</name>
</gene>
<name>A0AB38FK71_RHOWR</name>
<protein>
    <submittedName>
        <fullName evidence="1">Uncharacterized protein</fullName>
    </submittedName>
</protein>